<reference evidence="1" key="1">
    <citation type="submission" date="2020-12" db="EMBL/GenBank/DDBJ databases">
        <authorList>
            <person name="Liu H."/>
        </authorList>
    </citation>
    <scope>NUCLEOTIDE SEQUENCE</scope>
    <source>
        <strain evidence="1">B2</strain>
    </source>
</reference>
<protein>
    <submittedName>
        <fullName evidence="1">Uncharacterized protein</fullName>
    </submittedName>
</protein>
<sequence length="327" mass="36951">MREKVSAPKTPAELADMIRRNPHLDLDPIREFLAAAMGAIDTLPPGPAPQLVAPSVELDDVTVTVWLTVSDPSYLGTFDRTAETRMVQVSIHARSDHAPGTDRSELRRPAVRLPVDEQIAWVRVVLGDLSDYAYRVVSEWGRYHVRPEFFVVFIDRDGTLRLAPSDFQWVLISGGRRAYPEKLLPDDPELLAYLRTHGELIPADLVPHPQASPSQVWAHQFVSHLTATIADELGRLQHDRWFTFDEISLHGHSKVLVRYTWHLVDGDKAYEFDIDLAGVREQRLRLFDDPRARTAATSIASLPFDQPVFRAPEVIDGVTWIRFGASE</sequence>
<evidence type="ECO:0000313" key="1">
    <source>
        <dbReference type="EMBL" id="QTK22464.1"/>
    </source>
</evidence>
<reference evidence="1" key="2">
    <citation type="journal article" name="Microb. Cell Fact.">
        <title>A bifunctional enzyme belonging to cytochrome P450 family involved in the O-dealkylation and N-dealkoxymethylation toward chloroacetanilide herbicides in Rhodococcus sp. B2.</title>
        <authorList>
            <person name="Liu H.M."/>
            <person name="Yuan M."/>
            <person name="Liu A.M."/>
            <person name="Ren L."/>
            <person name="Zhu G.P."/>
            <person name="Sun L.N."/>
        </authorList>
    </citation>
    <scope>NUCLEOTIDE SEQUENCE</scope>
    <source>
        <strain evidence="1">B2</strain>
    </source>
</reference>
<accession>A0A8A6W697</accession>
<dbReference type="EMBL" id="MW378985">
    <property type="protein sequence ID" value="QTK22464.1"/>
    <property type="molecule type" value="Genomic_DNA"/>
</dbReference>
<dbReference type="AlphaFoldDB" id="A0A8A6W697"/>
<organism evidence="1">
    <name type="scientific">Rhodococcus sp. B2</name>
    <dbReference type="NCBI Taxonomy" id="1185468"/>
    <lineage>
        <taxon>Bacteria</taxon>
        <taxon>Bacillati</taxon>
        <taxon>Actinomycetota</taxon>
        <taxon>Actinomycetes</taxon>
        <taxon>Mycobacteriales</taxon>
        <taxon>Nocardiaceae</taxon>
        <taxon>Rhodococcus</taxon>
    </lineage>
</organism>
<proteinExistence type="predicted"/>
<name>A0A8A6W697_9NOCA</name>